<dbReference type="GO" id="GO:0009228">
    <property type="term" value="P:thiamine biosynthetic process"/>
    <property type="evidence" value="ECO:0007669"/>
    <property type="project" value="UniProtKB-UniRule"/>
</dbReference>
<feature type="binding site" evidence="10">
    <location>
        <position position="367"/>
    </location>
    <ligand>
        <name>thiamine diphosphate</name>
        <dbReference type="ChEBI" id="CHEBI:58937"/>
    </ligand>
</feature>
<feature type="binding site" evidence="10">
    <location>
        <begin position="114"/>
        <end position="116"/>
    </location>
    <ligand>
        <name>thiamine diphosphate</name>
        <dbReference type="ChEBI" id="CHEBI:58937"/>
    </ligand>
</feature>
<keyword evidence="7 10" id="KW-0784">Thiamine biosynthesis</keyword>
<comment type="cofactor">
    <cofactor evidence="10">
        <name>thiamine diphosphate</name>
        <dbReference type="ChEBI" id="CHEBI:58937"/>
    </cofactor>
    <text evidence="10">Binds 1 thiamine pyrophosphate per subunit.</text>
</comment>
<evidence type="ECO:0000313" key="12">
    <source>
        <dbReference type="EMBL" id="MBS5519740.1"/>
    </source>
</evidence>
<feature type="binding site" evidence="10">
    <location>
        <position position="145"/>
    </location>
    <ligand>
        <name>Mg(2+)</name>
        <dbReference type="ChEBI" id="CHEBI:18420"/>
    </ligand>
</feature>
<dbReference type="Gene3D" id="3.40.50.920">
    <property type="match status" value="1"/>
</dbReference>
<keyword evidence="5 10" id="KW-0479">Metal-binding</keyword>
<dbReference type="AlphaFoldDB" id="A0A943I1B8"/>
<protein>
    <recommendedName>
        <fullName evidence="10">1-deoxy-D-xylulose-5-phosphate synthase</fullName>
        <ecNumber evidence="10">2.2.1.7</ecNumber>
    </recommendedName>
    <alternativeName>
        <fullName evidence="10">1-deoxyxylulose-5-phosphate synthase</fullName>
        <shortName evidence="10">DXP synthase</shortName>
        <shortName evidence="10">DXPS</shortName>
    </alternativeName>
</protein>
<dbReference type="InterPro" id="IPR020826">
    <property type="entry name" value="Transketolase_BS"/>
</dbReference>
<dbReference type="GO" id="GO:0005829">
    <property type="term" value="C:cytosol"/>
    <property type="evidence" value="ECO:0007669"/>
    <property type="project" value="TreeGrafter"/>
</dbReference>
<comment type="cofactor">
    <cofactor evidence="10">
        <name>Mg(2+)</name>
        <dbReference type="ChEBI" id="CHEBI:18420"/>
    </cofactor>
    <text evidence="10">Binds 1 Mg(2+) ion per subunit.</text>
</comment>
<gene>
    <name evidence="10 12" type="primary">dxs</name>
    <name evidence="12" type="ORF">KHX13_05340</name>
</gene>
<evidence type="ECO:0000259" key="11">
    <source>
        <dbReference type="SMART" id="SM00861"/>
    </source>
</evidence>
<feature type="binding site" evidence="10">
    <location>
        <position position="73"/>
    </location>
    <ligand>
        <name>thiamine diphosphate</name>
        <dbReference type="ChEBI" id="CHEBI:58937"/>
    </ligand>
</feature>
<accession>A0A943I1B8</accession>
<dbReference type="InterPro" id="IPR005477">
    <property type="entry name" value="Dxylulose-5-P_synthase"/>
</dbReference>
<dbReference type="CDD" id="cd07033">
    <property type="entry name" value="TPP_PYR_DXS_TK_like"/>
    <property type="match status" value="1"/>
</dbReference>
<dbReference type="SUPFAM" id="SSF52922">
    <property type="entry name" value="TK C-terminal domain-like"/>
    <property type="match status" value="1"/>
</dbReference>
<evidence type="ECO:0000313" key="13">
    <source>
        <dbReference type="Proteomes" id="UP000754226"/>
    </source>
</evidence>
<comment type="caution">
    <text evidence="12">The sequence shown here is derived from an EMBL/GenBank/DDBJ whole genome shotgun (WGS) entry which is preliminary data.</text>
</comment>
<comment type="subunit">
    <text evidence="3 10">Homodimer.</text>
</comment>
<dbReference type="Pfam" id="PF02780">
    <property type="entry name" value="Transketolase_C"/>
    <property type="match status" value="1"/>
</dbReference>
<dbReference type="Pfam" id="PF02779">
    <property type="entry name" value="Transket_pyr"/>
    <property type="match status" value="1"/>
</dbReference>
<comment type="function">
    <text evidence="10">Catalyzes the acyloin condensation reaction between C atoms 2 and 3 of pyruvate and glyceraldehyde 3-phosphate to yield 1-deoxy-D-xylulose-5-phosphate (DXP).</text>
</comment>
<comment type="pathway">
    <text evidence="1 10">Metabolic intermediate biosynthesis; 1-deoxy-D-xylulose 5-phosphate biosynthesis; 1-deoxy-D-xylulose 5-phosphate from D-glyceraldehyde 3-phosphate and pyruvate: step 1/1.</text>
</comment>
<evidence type="ECO:0000256" key="1">
    <source>
        <dbReference type="ARBA" id="ARBA00004980"/>
    </source>
</evidence>
<reference evidence="12" key="1">
    <citation type="submission" date="2021-02" db="EMBL/GenBank/DDBJ databases">
        <title>Infant gut strain persistence is associated with maternal origin, phylogeny, and functional potential including surface adhesion and iron acquisition.</title>
        <authorList>
            <person name="Lou Y.C."/>
        </authorList>
    </citation>
    <scope>NUCLEOTIDE SEQUENCE</scope>
    <source>
        <strain evidence="12">L3_106_000M1_dasL3_106_000M1_concoct_15</strain>
    </source>
</reference>
<dbReference type="PANTHER" id="PTHR43322:SF5">
    <property type="entry name" value="1-DEOXY-D-XYLULOSE-5-PHOSPHATE SYNTHASE, CHLOROPLASTIC"/>
    <property type="match status" value="1"/>
</dbReference>
<dbReference type="GO" id="GO:0000287">
    <property type="term" value="F:magnesium ion binding"/>
    <property type="evidence" value="ECO:0007669"/>
    <property type="project" value="UniProtKB-UniRule"/>
</dbReference>
<name>A0A943I1B8_9FIRM</name>
<feature type="binding site" evidence="10">
    <location>
        <position position="174"/>
    </location>
    <ligand>
        <name>Mg(2+)</name>
        <dbReference type="ChEBI" id="CHEBI:18420"/>
    </ligand>
</feature>
<dbReference type="EMBL" id="JAGZCZ010000005">
    <property type="protein sequence ID" value="MBS5519740.1"/>
    <property type="molecule type" value="Genomic_DNA"/>
</dbReference>
<feature type="binding site" evidence="10">
    <location>
        <begin position="146"/>
        <end position="147"/>
    </location>
    <ligand>
        <name>thiamine diphosphate</name>
        <dbReference type="ChEBI" id="CHEBI:58937"/>
    </ligand>
</feature>
<dbReference type="GO" id="GO:0019288">
    <property type="term" value="P:isopentenyl diphosphate biosynthetic process, methylerythritol 4-phosphate pathway"/>
    <property type="evidence" value="ECO:0007669"/>
    <property type="project" value="TreeGrafter"/>
</dbReference>
<evidence type="ECO:0000256" key="4">
    <source>
        <dbReference type="ARBA" id="ARBA00022679"/>
    </source>
</evidence>
<dbReference type="GO" id="GO:0008661">
    <property type="term" value="F:1-deoxy-D-xylulose-5-phosphate synthase activity"/>
    <property type="evidence" value="ECO:0007669"/>
    <property type="project" value="UniProtKB-UniRule"/>
</dbReference>
<dbReference type="HAMAP" id="MF_00315">
    <property type="entry name" value="DXP_synth"/>
    <property type="match status" value="1"/>
</dbReference>
<dbReference type="PROSITE" id="PS00802">
    <property type="entry name" value="TRANSKETOLASE_2"/>
    <property type="match status" value="1"/>
</dbReference>
<keyword evidence="4 10" id="KW-0808">Transferase</keyword>
<dbReference type="InterPro" id="IPR033248">
    <property type="entry name" value="Transketolase_C"/>
</dbReference>
<dbReference type="FunFam" id="3.40.50.970:FF:000005">
    <property type="entry name" value="1-deoxy-D-xylulose-5-phosphate synthase"/>
    <property type="match status" value="1"/>
</dbReference>
<dbReference type="InterPro" id="IPR005475">
    <property type="entry name" value="Transketolase-like_Pyr-bd"/>
</dbReference>
<keyword evidence="6 10" id="KW-0460">Magnesium</keyword>
<dbReference type="PANTHER" id="PTHR43322">
    <property type="entry name" value="1-D-DEOXYXYLULOSE 5-PHOSPHATE SYNTHASE-RELATED"/>
    <property type="match status" value="1"/>
</dbReference>
<dbReference type="PROSITE" id="PS00801">
    <property type="entry name" value="TRANSKETOLASE_1"/>
    <property type="match status" value="1"/>
</dbReference>
<evidence type="ECO:0000256" key="3">
    <source>
        <dbReference type="ARBA" id="ARBA00011738"/>
    </source>
</evidence>
<comment type="catalytic activity">
    <reaction evidence="10">
        <text>D-glyceraldehyde 3-phosphate + pyruvate + H(+) = 1-deoxy-D-xylulose 5-phosphate + CO2</text>
        <dbReference type="Rhea" id="RHEA:12605"/>
        <dbReference type="ChEBI" id="CHEBI:15361"/>
        <dbReference type="ChEBI" id="CHEBI:15378"/>
        <dbReference type="ChEBI" id="CHEBI:16526"/>
        <dbReference type="ChEBI" id="CHEBI:57792"/>
        <dbReference type="ChEBI" id="CHEBI:59776"/>
        <dbReference type="EC" id="2.2.1.7"/>
    </reaction>
</comment>
<dbReference type="InterPro" id="IPR049557">
    <property type="entry name" value="Transketolase_CS"/>
</dbReference>
<evidence type="ECO:0000256" key="5">
    <source>
        <dbReference type="ARBA" id="ARBA00022723"/>
    </source>
</evidence>
<dbReference type="NCBIfam" id="NF003933">
    <property type="entry name" value="PRK05444.2-2"/>
    <property type="match status" value="1"/>
</dbReference>
<evidence type="ECO:0000256" key="2">
    <source>
        <dbReference type="ARBA" id="ARBA00011081"/>
    </source>
</evidence>
<dbReference type="GO" id="GO:0016114">
    <property type="term" value="P:terpenoid biosynthetic process"/>
    <property type="evidence" value="ECO:0007669"/>
    <property type="project" value="UniProtKB-UniRule"/>
</dbReference>
<dbReference type="NCBIfam" id="TIGR00204">
    <property type="entry name" value="dxs"/>
    <property type="match status" value="1"/>
</dbReference>
<dbReference type="Pfam" id="PF13292">
    <property type="entry name" value="DXP_synthase_N"/>
    <property type="match status" value="1"/>
</dbReference>
<dbReference type="InterPro" id="IPR009014">
    <property type="entry name" value="Transketo_C/PFOR_II"/>
</dbReference>
<evidence type="ECO:0000256" key="8">
    <source>
        <dbReference type="ARBA" id="ARBA00023052"/>
    </source>
</evidence>
<feature type="binding site" evidence="10">
    <location>
        <position position="285"/>
    </location>
    <ligand>
        <name>thiamine diphosphate</name>
        <dbReference type="ChEBI" id="CHEBI:58937"/>
    </ligand>
</feature>
<feature type="domain" description="Transketolase-like pyrimidine-binding" evidence="11">
    <location>
        <begin position="316"/>
        <end position="480"/>
    </location>
</feature>
<feature type="binding site" evidence="10">
    <location>
        <position position="174"/>
    </location>
    <ligand>
        <name>thiamine diphosphate</name>
        <dbReference type="ChEBI" id="CHEBI:58937"/>
    </ligand>
</feature>
<evidence type="ECO:0000256" key="6">
    <source>
        <dbReference type="ARBA" id="ARBA00022842"/>
    </source>
</evidence>
<organism evidence="12 13">
    <name type="scientific">Acidaminococcus intestini</name>
    <dbReference type="NCBI Taxonomy" id="187327"/>
    <lineage>
        <taxon>Bacteria</taxon>
        <taxon>Bacillati</taxon>
        <taxon>Bacillota</taxon>
        <taxon>Negativicutes</taxon>
        <taxon>Acidaminococcales</taxon>
        <taxon>Acidaminococcaceae</taxon>
        <taxon>Acidaminococcus</taxon>
    </lineage>
</organism>
<dbReference type="SUPFAM" id="SSF52518">
    <property type="entry name" value="Thiamin diphosphate-binding fold (THDP-binding)"/>
    <property type="match status" value="2"/>
</dbReference>
<dbReference type="Proteomes" id="UP000754226">
    <property type="component" value="Unassembled WGS sequence"/>
</dbReference>
<keyword evidence="9 10" id="KW-0414">Isoprene biosynthesis</keyword>
<proteinExistence type="inferred from homology"/>
<evidence type="ECO:0000256" key="9">
    <source>
        <dbReference type="ARBA" id="ARBA00023229"/>
    </source>
</evidence>
<dbReference type="CDD" id="cd02007">
    <property type="entry name" value="TPP_DXS"/>
    <property type="match status" value="1"/>
</dbReference>
<dbReference type="SMART" id="SM00861">
    <property type="entry name" value="Transket_pyr"/>
    <property type="match status" value="1"/>
</dbReference>
<dbReference type="Gene3D" id="3.40.50.970">
    <property type="match status" value="2"/>
</dbReference>
<dbReference type="InterPro" id="IPR029061">
    <property type="entry name" value="THDP-binding"/>
</dbReference>
<evidence type="ECO:0000256" key="10">
    <source>
        <dbReference type="HAMAP-Rule" id="MF_00315"/>
    </source>
</evidence>
<sequence>MSLISEIHSPEDVKKIDPSMLPQLCAEIRSLIIDVVSKNGGHLAPNLGVVELTIALHRVFSVPRDKIVWDVGHQSYIHKILTGRLKDFPSLRTYGGLCGFPKRSENPCDAFGTGHASTSISAALGMACARDLSGDDYNVIAVIGDGALTGGEAMEGLNHAGDLKKKLIVILNDNEMSISRNVGALSSYLTELRTDPAYSRVKADVEGVLKAIPSIGTQVAKTIGRLKDSLKYFFVPGMFFEDLGFKYLGPVDGHDIPSLVETLQKAKNLTEPVLIHVLTTKGKGYAPAEKSPNKFHGTGPFVVATGEKITKKDAPPSYTSIFSKTLIQLADKDRKLVAITAAMPEGTGLDAFQRVHPDRYFDVGIAEQHAVTMGAGLAANGYHPVVAIYSTFAQRAFDQLLHDVSIQDLPFTLCLDRAGLVGDDGATHHGNFDCSYLRLMPHFVIMAPKDENELRHMLYTATQYEGPCAIRYPRGSGVGVPVTEPLHTLPIGRSERLQEGTQIDLWAVGTMVETAKLAAEHLRAKGISVGVVNGRFIKPLDQAALLEASKKVKLIVTIEENALCGGYGEGIISYLNQENRLGDCRVLNLGIPDEFVSHGKREFLLRDIRLDEDSLVERILTAYQEIEREALKQ</sequence>
<keyword evidence="8 10" id="KW-0786">Thiamine pyrophosphate</keyword>
<dbReference type="GO" id="GO:0030976">
    <property type="term" value="F:thiamine pyrophosphate binding"/>
    <property type="evidence" value="ECO:0007669"/>
    <property type="project" value="UniProtKB-UniRule"/>
</dbReference>
<comment type="similarity">
    <text evidence="2 10">Belongs to the transketolase family. DXPS subfamily.</text>
</comment>
<evidence type="ECO:0000256" key="7">
    <source>
        <dbReference type="ARBA" id="ARBA00022977"/>
    </source>
</evidence>
<dbReference type="EC" id="2.2.1.7" evidence="10"/>